<dbReference type="EMBL" id="CP001669">
    <property type="protein sequence ID" value="AFZ79022.1"/>
    <property type="molecule type" value="Genomic_DNA"/>
</dbReference>
<dbReference type="GO" id="GO:0005634">
    <property type="term" value="C:nucleus"/>
    <property type="evidence" value="ECO:0007669"/>
    <property type="project" value="UniProtKB-ARBA"/>
</dbReference>
<dbReference type="OrthoDB" id="248923at2759"/>
<evidence type="ECO:0000256" key="1">
    <source>
        <dbReference type="ARBA" id="ARBA00012513"/>
    </source>
</evidence>
<evidence type="ECO:0000313" key="13">
    <source>
        <dbReference type="Proteomes" id="UP000031512"/>
    </source>
</evidence>
<dbReference type="FunFam" id="3.30.200.20:FF:000151">
    <property type="entry name" value="G2-specific protein kinase nimA"/>
    <property type="match status" value="1"/>
</dbReference>
<dbReference type="Pfam" id="PF00069">
    <property type="entry name" value="Pkinase"/>
    <property type="match status" value="1"/>
</dbReference>
<keyword evidence="13" id="KW-1185">Reference proteome</keyword>
<dbReference type="Proteomes" id="UP000031512">
    <property type="component" value="Chromosome 1"/>
</dbReference>
<dbReference type="GO" id="GO:0005524">
    <property type="term" value="F:ATP binding"/>
    <property type="evidence" value="ECO:0007669"/>
    <property type="project" value="UniProtKB-KW"/>
</dbReference>
<dbReference type="PANTHER" id="PTHR44899">
    <property type="entry name" value="CAMK FAMILY PROTEIN KINASE"/>
    <property type="match status" value="1"/>
</dbReference>
<dbReference type="VEuPathDB" id="PiroplasmaDB:BEWA_018670"/>
<dbReference type="GO" id="GO:0007059">
    <property type="term" value="P:chromosome segregation"/>
    <property type="evidence" value="ECO:0007669"/>
    <property type="project" value="UniProtKB-ARBA"/>
</dbReference>
<evidence type="ECO:0000256" key="2">
    <source>
        <dbReference type="ARBA" id="ARBA00022527"/>
    </source>
</evidence>
<keyword evidence="7" id="KW-0067">ATP-binding</keyword>
<dbReference type="GO" id="GO:0106310">
    <property type="term" value="F:protein serine kinase activity"/>
    <property type="evidence" value="ECO:0007669"/>
    <property type="project" value="RHEA"/>
</dbReference>
<dbReference type="GeneID" id="15807150"/>
<evidence type="ECO:0000259" key="11">
    <source>
        <dbReference type="PROSITE" id="PS50011"/>
    </source>
</evidence>
<dbReference type="KEGG" id="beq:BEWA_018670"/>
<proteinExistence type="predicted"/>
<evidence type="ECO:0000256" key="7">
    <source>
        <dbReference type="ARBA" id="ARBA00022840"/>
    </source>
</evidence>
<comment type="catalytic activity">
    <reaction evidence="9">
        <text>L-threonyl-[protein] + ATP = O-phospho-L-threonyl-[protein] + ADP + H(+)</text>
        <dbReference type="Rhea" id="RHEA:46608"/>
        <dbReference type="Rhea" id="RHEA-COMP:11060"/>
        <dbReference type="Rhea" id="RHEA-COMP:11605"/>
        <dbReference type="ChEBI" id="CHEBI:15378"/>
        <dbReference type="ChEBI" id="CHEBI:30013"/>
        <dbReference type="ChEBI" id="CHEBI:30616"/>
        <dbReference type="ChEBI" id="CHEBI:61977"/>
        <dbReference type="ChEBI" id="CHEBI:456216"/>
        <dbReference type="EC" id="2.7.11.1"/>
    </reaction>
</comment>
<keyword evidence="8" id="KW-0131">Cell cycle</keyword>
<dbReference type="InterPro" id="IPR008271">
    <property type="entry name" value="Ser/Thr_kinase_AS"/>
</dbReference>
<dbReference type="InterPro" id="IPR011009">
    <property type="entry name" value="Kinase-like_dom_sf"/>
</dbReference>
<dbReference type="InterPro" id="IPR000719">
    <property type="entry name" value="Prot_kinase_dom"/>
</dbReference>
<dbReference type="STRING" id="1537102.L0ATQ0"/>
<evidence type="ECO:0000256" key="10">
    <source>
        <dbReference type="ARBA" id="ARBA00048679"/>
    </source>
</evidence>
<dbReference type="AlphaFoldDB" id="L0ATQ0"/>
<feature type="domain" description="Protein kinase" evidence="11">
    <location>
        <begin position="11"/>
        <end position="285"/>
    </location>
</feature>
<sequence>MASKQEEISNYSVVRRIGAGRFGEVFQVRHKKTGDLYCWKVVAYKGLSEKEKEQLVMEVNVMRQLKHPNIVRYVDRIIDKKKQLLYILMEYCDAGDLAENMRQCHKHYQIVNEQVIFDIALQLIFALAYCHNCKLGSKDGKVLHRDLKPQNIFLSTNYKDTLKKSYTFKIGDFGLCRHIGTCSFAHSCVGTPYYWCPELLLSNNKNYDDKMDMWALGCVLYELSAGKTPFHYTTTLAELTQEMRQGVPLPLSYRSDKLNSLLYALLQKDPNNRASAMQCLGYSFWKKPTMELFLNTLNYNDKLKMCQNIDFKEEKIDDETPQNIDISHKIKRPTSRSLTLITPNNKRTNDWYTLLLNAGKEATKHEDVPKSQNVRTNRYVETTKIPRNNILICKNEIIKRDNRNCTHCIDGTLNNYDINENEITRWKHGSEPTRVKGLKSTMRNVTYISRRNTDGNVNRKPMKYDNIITNELSKQYMQRQRTLVSVNNIQDYGISSKRYDRSEIDGQGSTPVNSFLDNALNTRDEQSSFEARFTKADHSDTSDDSITTKLEDYDSLYLGNCNKRTIKGFDLNVRNFI</sequence>
<evidence type="ECO:0000256" key="9">
    <source>
        <dbReference type="ARBA" id="ARBA00047899"/>
    </source>
</evidence>
<dbReference type="GO" id="GO:0000278">
    <property type="term" value="P:mitotic cell cycle"/>
    <property type="evidence" value="ECO:0007669"/>
    <property type="project" value="UniProtKB-ARBA"/>
</dbReference>
<evidence type="ECO:0000256" key="5">
    <source>
        <dbReference type="ARBA" id="ARBA00022741"/>
    </source>
</evidence>
<evidence type="ECO:0000256" key="6">
    <source>
        <dbReference type="ARBA" id="ARBA00022777"/>
    </source>
</evidence>
<keyword evidence="4 12" id="KW-0808">Transferase</keyword>
<keyword evidence="6 12" id="KW-0418">Kinase</keyword>
<name>L0ATQ0_THEEQ</name>
<dbReference type="SUPFAM" id="SSF56112">
    <property type="entry name" value="Protein kinase-like (PK-like)"/>
    <property type="match status" value="1"/>
</dbReference>
<gene>
    <name evidence="12" type="ORF">BEWA_018670</name>
</gene>
<dbReference type="PROSITE" id="PS50011">
    <property type="entry name" value="PROTEIN_KINASE_DOM"/>
    <property type="match status" value="1"/>
</dbReference>
<evidence type="ECO:0000256" key="8">
    <source>
        <dbReference type="ARBA" id="ARBA00023306"/>
    </source>
</evidence>
<dbReference type="InterPro" id="IPR051131">
    <property type="entry name" value="NEK_Ser/Thr_kinase_NIMA"/>
</dbReference>
<dbReference type="GO" id="GO:0051301">
    <property type="term" value="P:cell division"/>
    <property type="evidence" value="ECO:0007669"/>
    <property type="project" value="UniProtKB-KW"/>
</dbReference>
<evidence type="ECO:0000256" key="3">
    <source>
        <dbReference type="ARBA" id="ARBA00022618"/>
    </source>
</evidence>
<protein>
    <recommendedName>
        <fullName evidence="1">non-specific serine/threonine protein kinase</fullName>
        <ecNumber evidence="1">2.7.11.1</ecNumber>
    </recommendedName>
</protein>
<keyword evidence="2" id="KW-0723">Serine/threonine-protein kinase</keyword>
<accession>L0ATQ0</accession>
<comment type="catalytic activity">
    <reaction evidence="10">
        <text>L-seryl-[protein] + ATP = O-phospho-L-seryl-[protein] + ADP + H(+)</text>
        <dbReference type="Rhea" id="RHEA:17989"/>
        <dbReference type="Rhea" id="RHEA-COMP:9863"/>
        <dbReference type="Rhea" id="RHEA-COMP:11604"/>
        <dbReference type="ChEBI" id="CHEBI:15378"/>
        <dbReference type="ChEBI" id="CHEBI:29999"/>
        <dbReference type="ChEBI" id="CHEBI:30616"/>
        <dbReference type="ChEBI" id="CHEBI:83421"/>
        <dbReference type="ChEBI" id="CHEBI:456216"/>
        <dbReference type="EC" id="2.7.11.1"/>
    </reaction>
</comment>
<evidence type="ECO:0000256" key="4">
    <source>
        <dbReference type="ARBA" id="ARBA00022679"/>
    </source>
</evidence>
<dbReference type="SMART" id="SM00220">
    <property type="entry name" value="S_TKc"/>
    <property type="match status" value="1"/>
</dbReference>
<dbReference type="PANTHER" id="PTHR44899:SF10">
    <property type="entry name" value="NIMA-RELATED KINASE 2"/>
    <property type="match status" value="1"/>
</dbReference>
<organism evidence="12 13">
    <name type="scientific">Theileria equi strain WA</name>
    <dbReference type="NCBI Taxonomy" id="1537102"/>
    <lineage>
        <taxon>Eukaryota</taxon>
        <taxon>Sar</taxon>
        <taxon>Alveolata</taxon>
        <taxon>Apicomplexa</taxon>
        <taxon>Aconoidasida</taxon>
        <taxon>Piroplasmida</taxon>
        <taxon>Theileriidae</taxon>
        <taxon>Theileria</taxon>
    </lineage>
</organism>
<dbReference type="RefSeq" id="XP_004828688.1">
    <property type="nucleotide sequence ID" value="XM_004828631.1"/>
</dbReference>
<dbReference type="EC" id="2.7.11.1" evidence="1"/>
<dbReference type="PROSITE" id="PS00108">
    <property type="entry name" value="PROTEIN_KINASE_ST"/>
    <property type="match status" value="1"/>
</dbReference>
<keyword evidence="5" id="KW-0547">Nucleotide-binding</keyword>
<dbReference type="eggNOG" id="KOG1826">
    <property type="taxonomic scope" value="Eukaryota"/>
</dbReference>
<dbReference type="Gene3D" id="3.30.200.20">
    <property type="entry name" value="Phosphorylase Kinase, domain 1"/>
    <property type="match status" value="1"/>
</dbReference>
<evidence type="ECO:0000313" key="12">
    <source>
        <dbReference type="EMBL" id="AFZ79022.1"/>
    </source>
</evidence>
<dbReference type="Gene3D" id="1.10.510.10">
    <property type="entry name" value="Transferase(Phosphotransferase) domain 1"/>
    <property type="match status" value="1"/>
</dbReference>
<keyword evidence="3" id="KW-0132">Cell division</keyword>
<dbReference type="GO" id="GO:0004674">
    <property type="term" value="F:protein serine/threonine kinase activity"/>
    <property type="evidence" value="ECO:0007669"/>
    <property type="project" value="UniProtKB-KW"/>
</dbReference>
<reference evidence="12 13" key="1">
    <citation type="journal article" date="2012" name="BMC Genomics">
        <title>Comparative genomic analysis and phylogenetic position of Theileria equi.</title>
        <authorList>
            <person name="Kappmeyer L.S."/>
            <person name="Thiagarajan M."/>
            <person name="Herndon D.R."/>
            <person name="Ramsay J.D."/>
            <person name="Caler E."/>
            <person name="Djikeng A."/>
            <person name="Gillespie J.J."/>
            <person name="Lau A.O."/>
            <person name="Roalson E.H."/>
            <person name="Silva J.C."/>
            <person name="Silva M.G."/>
            <person name="Suarez C.E."/>
            <person name="Ueti M.W."/>
            <person name="Nene V.M."/>
            <person name="Mealey R.H."/>
            <person name="Knowles D.P."/>
            <person name="Brayton K.A."/>
        </authorList>
    </citation>
    <scope>NUCLEOTIDE SEQUENCE [LARGE SCALE GENOMIC DNA]</scope>
    <source>
        <strain evidence="12 13">WA</strain>
    </source>
</reference>